<protein>
    <submittedName>
        <fullName evidence="1">Uncharacterized protein</fullName>
    </submittedName>
</protein>
<dbReference type="EMBL" id="GGEC01001967">
    <property type="protein sequence ID" value="MBW82450.1"/>
    <property type="molecule type" value="Transcribed_RNA"/>
</dbReference>
<proteinExistence type="predicted"/>
<sequence>MKDELQSMEKKKKVWDLVELIKRMQKEKG</sequence>
<evidence type="ECO:0000313" key="1">
    <source>
        <dbReference type="EMBL" id="MBW82450.1"/>
    </source>
</evidence>
<organism evidence="1">
    <name type="scientific">Rhizophora mucronata</name>
    <name type="common">Asiatic mangrove</name>
    <dbReference type="NCBI Taxonomy" id="61149"/>
    <lineage>
        <taxon>Eukaryota</taxon>
        <taxon>Viridiplantae</taxon>
        <taxon>Streptophyta</taxon>
        <taxon>Embryophyta</taxon>
        <taxon>Tracheophyta</taxon>
        <taxon>Spermatophyta</taxon>
        <taxon>Magnoliopsida</taxon>
        <taxon>eudicotyledons</taxon>
        <taxon>Gunneridae</taxon>
        <taxon>Pentapetalae</taxon>
        <taxon>rosids</taxon>
        <taxon>fabids</taxon>
        <taxon>Malpighiales</taxon>
        <taxon>Rhizophoraceae</taxon>
        <taxon>Rhizophora</taxon>
    </lineage>
</organism>
<accession>A0A2P2IMJ2</accession>
<reference evidence="1" key="1">
    <citation type="submission" date="2018-02" db="EMBL/GenBank/DDBJ databases">
        <title>Rhizophora mucronata_Transcriptome.</title>
        <authorList>
            <person name="Meera S.P."/>
            <person name="Sreeshan A."/>
            <person name="Augustine A."/>
        </authorList>
    </citation>
    <scope>NUCLEOTIDE SEQUENCE</scope>
    <source>
        <tissue evidence="1">Leaf</tissue>
    </source>
</reference>
<dbReference type="AlphaFoldDB" id="A0A2P2IMJ2"/>
<name>A0A2P2IMJ2_RHIMU</name>